<feature type="transmembrane region" description="Helical" evidence="2">
    <location>
        <begin position="168"/>
        <end position="187"/>
    </location>
</feature>
<feature type="transmembrane region" description="Helical" evidence="2">
    <location>
        <begin position="360"/>
        <end position="381"/>
    </location>
</feature>
<reference evidence="4" key="1">
    <citation type="journal article" date="2019" name="Int. J. Syst. Evol. Microbiol.">
        <title>The Global Catalogue of Microorganisms (GCM) 10K type strain sequencing project: providing services to taxonomists for standard genome sequencing and annotation.</title>
        <authorList>
            <consortium name="The Broad Institute Genomics Platform"/>
            <consortium name="The Broad Institute Genome Sequencing Center for Infectious Disease"/>
            <person name="Wu L."/>
            <person name="Ma J."/>
        </authorList>
    </citation>
    <scope>NUCLEOTIDE SEQUENCE [LARGE SCALE GENOMIC DNA]</scope>
    <source>
        <strain evidence="4">JCM 18304</strain>
    </source>
</reference>
<dbReference type="SUPFAM" id="SSF103473">
    <property type="entry name" value="MFS general substrate transporter"/>
    <property type="match status" value="1"/>
</dbReference>
<feature type="transmembrane region" description="Helical" evidence="2">
    <location>
        <begin position="279"/>
        <end position="298"/>
    </location>
</feature>
<dbReference type="PANTHER" id="PTHR23542:SF1">
    <property type="entry name" value="MAJOR FACILITATOR SUPERFAMILY (MFS) PROFILE DOMAIN-CONTAINING PROTEIN"/>
    <property type="match status" value="1"/>
</dbReference>
<evidence type="ECO:0000313" key="4">
    <source>
        <dbReference type="Proteomes" id="UP001501570"/>
    </source>
</evidence>
<dbReference type="Proteomes" id="UP001501570">
    <property type="component" value="Unassembled WGS sequence"/>
</dbReference>
<evidence type="ECO:0000256" key="2">
    <source>
        <dbReference type="SAM" id="Phobius"/>
    </source>
</evidence>
<dbReference type="InterPro" id="IPR011701">
    <property type="entry name" value="MFS"/>
</dbReference>
<accession>A0ABP9SPF7</accession>
<feature type="region of interest" description="Disordered" evidence="1">
    <location>
        <begin position="391"/>
        <end position="442"/>
    </location>
</feature>
<evidence type="ECO:0000313" key="3">
    <source>
        <dbReference type="EMBL" id="GAA5198740.1"/>
    </source>
</evidence>
<dbReference type="Gene3D" id="1.20.1250.20">
    <property type="entry name" value="MFS general substrate transporter like domains"/>
    <property type="match status" value="1"/>
</dbReference>
<dbReference type="InterPro" id="IPR036259">
    <property type="entry name" value="MFS_trans_sf"/>
</dbReference>
<feature type="compositionally biased region" description="Polar residues" evidence="1">
    <location>
        <begin position="394"/>
        <end position="403"/>
    </location>
</feature>
<evidence type="ECO:0000256" key="1">
    <source>
        <dbReference type="SAM" id="MobiDB-lite"/>
    </source>
</evidence>
<feature type="transmembrane region" description="Helical" evidence="2">
    <location>
        <begin position="333"/>
        <end position="354"/>
    </location>
</feature>
<name>A0ABP9SPF7_9ACTN</name>
<feature type="transmembrane region" description="Helical" evidence="2">
    <location>
        <begin position="207"/>
        <end position="227"/>
    </location>
</feature>
<sequence length="442" mass="43352">MATYRTLVRAASPGFLLTAFLARLPAAMAPLGIITLVATVSPSLATAGAAAAGYGAGAAIGGPVVGALADRLGQRLIGLIAAAVDAVALAGVVLGVHTALVAVAVTVAGFATPQIGPFARVRWAVLLRDRGRHDVLPTAFSYEGAADELSFMTGPALVGVLSVAGPPGLPLLVAAALTLFFAIPFALHRTAPPAVRVPGAGAARSRLPIGPLAILIPAMLAIGMIFGGTQTGVTAFAEASGHPGSAGLIYAVLGIGSTIAGLATAWLPARMGPVTRYRWSSAALTVGGCVLLVVPGSLGALCVAMAVVGATSAPYLISAGTLAIAVGPRDRAGSFMTLVASGVVAGVAVGAAVAGRLADAYGASGAFIVPAAASLFAVALATASGRVLGARASTRPTARQTADAQPAVLTSPRAPDPAGAGPAAGSEGRNPNQDQRFARPRS</sequence>
<dbReference type="PANTHER" id="PTHR23542">
    <property type="match status" value="1"/>
</dbReference>
<keyword evidence="2" id="KW-1133">Transmembrane helix</keyword>
<keyword evidence="2" id="KW-0472">Membrane</keyword>
<dbReference type="RefSeq" id="WP_345637598.1">
    <property type="nucleotide sequence ID" value="NZ_BAABJQ010000034.1"/>
</dbReference>
<feature type="transmembrane region" description="Helical" evidence="2">
    <location>
        <begin position="247"/>
        <end position="267"/>
    </location>
</feature>
<organism evidence="3 4">
    <name type="scientific">Rugosimonospora acidiphila</name>
    <dbReference type="NCBI Taxonomy" id="556531"/>
    <lineage>
        <taxon>Bacteria</taxon>
        <taxon>Bacillati</taxon>
        <taxon>Actinomycetota</taxon>
        <taxon>Actinomycetes</taxon>
        <taxon>Micromonosporales</taxon>
        <taxon>Micromonosporaceae</taxon>
        <taxon>Rugosimonospora</taxon>
    </lineage>
</organism>
<feature type="transmembrane region" description="Helical" evidence="2">
    <location>
        <begin position="76"/>
        <end position="105"/>
    </location>
</feature>
<comment type="caution">
    <text evidence="3">The sequence shown here is derived from an EMBL/GenBank/DDBJ whole genome shotgun (WGS) entry which is preliminary data.</text>
</comment>
<feature type="compositionally biased region" description="Low complexity" evidence="1">
    <location>
        <begin position="416"/>
        <end position="425"/>
    </location>
</feature>
<dbReference type="EMBL" id="BAABJQ010000034">
    <property type="protein sequence ID" value="GAA5198740.1"/>
    <property type="molecule type" value="Genomic_DNA"/>
</dbReference>
<gene>
    <name evidence="3" type="ORF">GCM10023322_72830</name>
</gene>
<keyword evidence="4" id="KW-1185">Reference proteome</keyword>
<protein>
    <submittedName>
        <fullName evidence="3">MFS transporter</fullName>
    </submittedName>
</protein>
<keyword evidence="2" id="KW-0812">Transmembrane</keyword>
<dbReference type="Pfam" id="PF07690">
    <property type="entry name" value="MFS_1"/>
    <property type="match status" value="1"/>
</dbReference>
<feature type="transmembrane region" description="Helical" evidence="2">
    <location>
        <begin position="304"/>
        <end position="326"/>
    </location>
</feature>
<feature type="transmembrane region" description="Helical" evidence="2">
    <location>
        <begin position="49"/>
        <end position="69"/>
    </location>
</feature>
<proteinExistence type="predicted"/>